<accession>A0A5Q6S2N8</accession>
<comment type="catalytic activity">
    <reaction evidence="1">
        <text>Endohydrolysis of (1-&gt;4)-alpha-D-glucosidic linkages in polysaccharides containing three or more (1-&gt;4)-alpha-linked D-glucose units.</text>
        <dbReference type="EC" id="3.2.1.1"/>
    </reaction>
</comment>
<feature type="region of interest" description="Disordered" evidence="5">
    <location>
        <begin position="596"/>
        <end position="647"/>
    </location>
</feature>
<keyword evidence="6" id="KW-0472">Membrane</keyword>
<evidence type="ECO:0000256" key="5">
    <source>
        <dbReference type="SAM" id="MobiDB-lite"/>
    </source>
</evidence>
<dbReference type="InterPro" id="IPR013784">
    <property type="entry name" value="Carb-bd-like_fold"/>
</dbReference>
<organism evidence="8 9">
    <name type="scientific">Mumia zhuanghuii</name>
    <dbReference type="NCBI Taxonomy" id="2585211"/>
    <lineage>
        <taxon>Bacteria</taxon>
        <taxon>Bacillati</taxon>
        <taxon>Actinomycetota</taxon>
        <taxon>Actinomycetes</taxon>
        <taxon>Propionibacteriales</taxon>
        <taxon>Nocardioidaceae</taxon>
        <taxon>Mumia</taxon>
    </lineage>
</organism>
<dbReference type="OrthoDB" id="5137684at2"/>
<keyword evidence="6" id="KW-1133">Transmembrane helix</keyword>
<dbReference type="GO" id="GO:0004556">
    <property type="term" value="F:alpha-amylase activity"/>
    <property type="evidence" value="ECO:0007669"/>
    <property type="project" value="UniProtKB-EC"/>
</dbReference>
<evidence type="ECO:0000256" key="4">
    <source>
        <dbReference type="ARBA" id="ARBA00030238"/>
    </source>
</evidence>
<dbReference type="Gene3D" id="2.60.40.1120">
    <property type="entry name" value="Carboxypeptidase-like, regulatory domain"/>
    <property type="match status" value="2"/>
</dbReference>
<dbReference type="InterPro" id="IPR051417">
    <property type="entry name" value="SDr/BOS_complex"/>
</dbReference>
<evidence type="ECO:0000313" key="9">
    <source>
        <dbReference type="Proteomes" id="UP000307768"/>
    </source>
</evidence>
<evidence type="ECO:0000313" key="8">
    <source>
        <dbReference type="EMBL" id="KAA1424652.1"/>
    </source>
</evidence>
<comment type="caution">
    <text evidence="8">The sequence shown here is derived from an EMBL/GenBank/DDBJ whole genome shotgun (WGS) entry which is preliminary data.</text>
</comment>
<dbReference type="Gene3D" id="2.60.40.10">
    <property type="entry name" value="Immunoglobulins"/>
    <property type="match status" value="2"/>
</dbReference>
<dbReference type="PANTHER" id="PTHR23303">
    <property type="entry name" value="CARBOXYPEPTIDASE REGULATORY REGION-CONTAINING"/>
    <property type="match status" value="1"/>
</dbReference>
<dbReference type="GO" id="GO:0030246">
    <property type="term" value="F:carbohydrate binding"/>
    <property type="evidence" value="ECO:0007669"/>
    <property type="project" value="InterPro"/>
</dbReference>
<evidence type="ECO:0000256" key="1">
    <source>
        <dbReference type="ARBA" id="ARBA00000548"/>
    </source>
</evidence>
<dbReference type="EC" id="3.2.1.1" evidence="2"/>
<evidence type="ECO:0000256" key="6">
    <source>
        <dbReference type="SAM" id="Phobius"/>
    </source>
</evidence>
<dbReference type="AlphaFoldDB" id="A0A5Q6S2N8"/>
<keyword evidence="3 7" id="KW-0732">Signal</keyword>
<gene>
    <name evidence="8" type="ORF">FE697_001635</name>
</gene>
<dbReference type="InterPro" id="IPR013783">
    <property type="entry name" value="Ig-like_fold"/>
</dbReference>
<feature type="signal peptide" evidence="7">
    <location>
        <begin position="1"/>
        <end position="29"/>
    </location>
</feature>
<proteinExistence type="predicted"/>
<keyword evidence="6" id="KW-0812">Transmembrane</keyword>
<name>A0A5Q6S2N8_9ACTN</name>
<dbReference type="RefSeq" id="WP_149767652.1">
    <property type="nucleotide sequence ID" value="NZ_VDFQ02000001.1"/>
</dbReference>
<feature type="compositionally biased region" description="Low complexity" evidence="5">
    <location>
        <begin position="609"/>
        <end position="621"/>
    </location>
</feature>
<dbReference type="SUPFAM" id="SSF49464">
    <property type="entry name" value="Carboxypeptidase regulatory domain-like"/>
    <property type="match status" value="2"/>
</dbReference>
<evidence type="ECO:0000256" key="2">
    <source>
        <dbReference type="ARBA" id="ARBA00012595"/>
    </source>
</evidence>
<dbReference type="GO" id="GO:0005975">
    <property type="term" value="P:carbohydrate metabolic process"/>
    <property type="evidence" value="ECO:0007669"/>
    <property type="project" value="UniProtKB-ARBA"/>
</dbReference>
<feature type="transmembrane region" description="Helical" evidence="6">
    <location>
        <begin position="649"/>
        <end position="670"/>
    </location>
</feature>
<dbReference type="SUPFAM" id="SSF49452">
    <property type="entry name" value="Starch-binding domain-like"/>
    <property type="match status" value="1"/>
</dbReference>
<reference evidence="8 9" key="1">
    <citation type="submission" date="2019-09" db="EMBL/GenBank/DDBJ databases">
        <title>Mumia zhuanghuii sp. nov. isolated from the intestinal contents of plateau pika (Ochotona curzoniae) in the Qinghai-Tibet plateau of China.</title>
        <authorList>
            <person name="Tian Z."/>
        </authorList>
    </citation>
    <scope>NUCLEOTIDE SEQUENCE [LARGE SCALE GENOMIC DNA]</scope>
    <source>
        <strain evidence="9">350</strain>
    </source>
</reference>
<protein>
    <recommendedName>
        <fullName evidence="2">alpha-amylase</fullName>
        <ecNumber evidence="2">3.2.1.1</ecNumber>
    </recommendedName>
    <alternativeName>
        <fullName evidence="4">1,4-alpha-D-glucan glucanohydrolase</fullName>
    </alternativeName>
</protein>
<evidence type="ECO:0000256" key="7">
    <source>
        <dbReference type="SAM" id="SignalP"/>
    </source>
</evidence>
<sequence length="680" mass="67986">MPSRPRVPLVALVAALLVGVAATGGPAGAVATAFASWGSFEGSANAYRTTMQLSGAAFPTATMTSDSRGGTVGIASSAFFNAATPVGQAYGSSQGSSYVVLRPRADNATAPSVTTYAFESPTPAQQWGFALSDVDADAVTISAVVADGDGVRQATGAELGFQGAFNVCSFGTPRPGGCTASIGDVPTWDPATRTLTGNPQALDTVGATGWFEPAVRIRSLSLTFRQRAGLPAYQTWFFNRTHTLAGTVSDVSTGGAACPVGGTVLRLVDQNGRDVATTTASDDGAYSFGEVASQIGYRVILEAPEGCAVVGPAQQTADASQDVTVPAFGVREIVPYPVSGRVVDDDGQPLAGVTVTLDGPEGTVTTTTDGDGRYLLDDNPIGDGYVVSVDPPPGYTGTTQRPAFAIDDAPVTGQDFVLQAPSSVGGAVTGGGSPLAGVVVELDLGDGSPPRSTVTGADGTYEFADVPAGSGYTISVVPPEGYDAEPPIEGVVVDADDVTGQDFALTRPGALGGRVTDGAEPLPGVTVVVDGPGDPVTLTTDEDGGFYRGDLPPGTYTLDVTAPDGYEVVGEATRTLTITDAGEIVGGQDFVVRAVAPTPTTPTSPSPTAPGGTTGTSDPPDAGGPGTDPPPPADAPPGGSGLPDTGGTALLTVVLGALLAAIGAVSLRLARSRSRGDAVD</sequence>
<feature type="compositionally biased region" description="Pro residues" evidence="5">
    <location>
        <begin position="599"/>
        <end position="608"/>
    </location>
</feature>
<dbReference type="Pfam" id="PF13620">
    <property type="entry name" value="CarboxypepD_reg"/>
    <property type="match status" value="3"/>
</dbReference>
<dbReference type="EMBL" id="VDFQ02000001">
    <property type="protein sequence ID" value="KAA1424652.1"/>
    <property type="molecule type" value="Genomic_DNA"/>
</dbReference>
<dbReference type="InterPro" id="IPR008969">
    <property type="entry name" value="CarboxyPept-like_regulatory"/>
</dbReference>
<evidence type="ECO:0000256" key="3">
    <source>
        <dbReference type="ARBA" id="ARBA00022729"/>
    </source>
</evidence>
<dbReference type="Proteomes" id="UP000307768">
    <property type="component" value="Unassembled WGS sequence"/>
</dbReference>
<feature type="chain" id="PRO_5024356310" description="alpha-amylase" evidence="7">
    <location>
        <begin position="30"/>
        <end position="680"/>
    </location>
</feature>